<evidence type="ECO:0000313" key="2">
    <source>
        <dbReference type="EMBL" id="KAF6297598.1"/>
    </source>
</evidence>
<dbReference type="AlphaFoldDB" id="A0A7J7TA76"/>
<comment type="caution">
    <text evidence="2">The sequence shown here is derived from an EMBL/GenBank/DDBJ whole genome shotgun (WGS) entry which is preliminary data.</text>
</comment>
<organism evidence="2 3">
    <name type="scientific">Pipistrellus kuhlii</name>
    <name type="common">Kuhl's pipistrelle</name>
    <dbReference type="NCBI Taxonomy" id="59472"/>
    <lineage>
        <taxon>Eukaryota</taxon>
        <taxon>Metazoa</taxon>
        <taxon>Chordata</taxon>
        <taxon>Craniata</taxon>
        <taxon>Vertebrata</taxon>
        <taxon>Euteleostomi</taxon>
        <taxon>Mammalia</taxon>
        <taxon>Eutheria</taxon>
        <taxon>Laurasiatheria</taxon>
        <taxon>Chiroptera</taxon>
        <taxon>Yangochiroptera</taxon>
        <taxon>Vespertilionidae</taxon>
        <taxon>Pipistrellus</taxon>
    </lineage>
</organism>
<reference evidence="2 3" key="1">
    <citation type="journal article" date="2020" name="Nature">
        <title>Six reference-quality genomes reveal evolution of bat adaptations.</title>
        <authorList>
            <person name="Jebb D."/>
            <person name="Huang Z."/>
            <person name="Pippel M."/>
            <person name="Hughes G.M."/>
            <person name="Lavrichenko K."/>
            <person name="Devanna P."/>
            <person name="Winkler S."/>
            <person name="Jermiin L.S."/>
            <person name="Skirmuntt E.C."/>
            <person name="Katzourakis A."/>
            <person name="Burkitt-Gray L."/>
            <person name="Ray D.A."/>
            <person name="Sullivan K.A.M."/>
            <person name="Roscito J.G."/>
            <person name="Kirilenko B.M."/>
            <person name="Davalos L.M."/>
            <person name="Corthals A.P."/>
            <person name="Power M.L."/>
            <person name="Jones G."/>
            <person name="Ransome R.D."/>
            <person name="Dechmann D.K.N."/>
            <person name="Locatelli A.G."/>
            <person name="Puechmaille S.J."/>
            <person name="Fedrigo O."/>
            <person name="Jarvis E.D."/>
            <person name="Hiller M."/>
            <person name="Vernes S.C."/>
            <person name="Myers E.W."/>
            <person name="Teeling E.C."/>
        </authorList>
    </citation>
    <scope>NUCLEOTIDE SEQUENCE [LARGE SCALE GENOMIC DNA]</scope>
    <source>
        <strain evidence="2">MPipKuh1</strain>
        <tissue evidence="2">Flight muscle</tissue>
    </source>
</reference>
<dbReference type="EMBL" id="JACAGB010000030">
    <property type="protein sequence ID" value="KAF6297598.1"/>
    <property type="molecule type" value="Genomic_DNA"/>
</dbReference>
<evidence type="ECO:0000256" key="1">
    <source>
        <dbReference type="SAM" id="MobiDB-lite"/>
    </source>
</evidence>
<sequence length="140" mass="15470">MHMEPRRGCLGVSGSHRGDSASQKDFGPRCGKGLKKRHSLINSSVPPTTPCKQQPLPGSFAVTVRTTYPILRWLHGVSHTLKSGAAQTQAIMRWSVFLQQRHNPPFNASDRNGRRMGPVTFVSKGVAEKTLRESLLALRQ</sequence>
<protein>
    <submittedName>
        <fullName evidence="2">Uncharacterized protein</fullName>
    </submittedName>
</protein>
<proteinExistence type="predicted"/>
<gene>
    <name evidence="2" type="ORF">mPipKuh1_009683</name>
</gene>
<feature type="region of interest" description="Disordered" evidence="1">
    <location>
        <begin position="1"/>
        <end position="33"/>
    </location>
</feature>
<keyword evidence="3" id="KW-1185">Reference proteome</keyword>
<accession>A0A7J7TA76</accession>
<dbReference type="Proteomes" id="UP000558488">
    <property type="component" value="Unassembled WGS sequence"/>
</dbReference>
<evidence type="ECO:0000313" key="3">
    <source>
        <dbReference type="Proteomes" id="UP000558488"/>
    </source>
</evidence>
<name>A0A7J7TA76_PIPKU</name>